<dbReference type="InterPro" id="IPR039506">
    <property type="entry name" value="SPOB_a"/>
</dbReference>
<keyword evidence="4" id="KW-1185">Reference proteome</keyword>
<gene>
    <name evidence="3" type="ORF">BKP37_14300</name>
</gene>
<keyword evidence="1" id="KW-0812">Transmembrane</keyword>
<dbReference type="Pfam" id="PF14501">
    <property type="entry name" value="HATPase_c_5"/>
    <property type="match status" value="1"/>
</dbReference>
<dbReference type="Pfam" id="PF14689">
    <property type="entry name" value="SPOB_a"/>
    <property type="match status" value="1"/>
</dbReference>
<dbReference type="Proteomes" id="UP000179524">
    <property type="component" value="Unassembled WGS sequence"/>
</dbReference>
<evidence type="ECO:0000313" key="4">
    <source>
        <dbReference type="Proteomes" id="UP000179524"/>
    </source>
</evidence>
<keyword evidence="1" id="KW-0472">Membrane</keyword>
<dbReference type="EMBL" id="MLQR01000032">
    <property type="protein sequence ID" value="OIJ12247.1"/>
    <property type="molecule type" value="Genomic_DNA"/>
</dbReference>
<accession>A0A1S2LKM9</accession>
<dbReference type="Gene3D" id="1.10.287.130">
    <property type="match status" value="1"/>
</dbReference>
<evidence type="ECO:0000259" key="2">
    <source>
        <dbReference type="SMART" id="SM00387"/>
    </source>
</evidence>
<dbReference type="OrthoDB" id="3173688at2"/>
<dbReference type="InterPro" id="IPR036890">
    <property type="entry name" value="HATPase_C_sf"/>
</dbReference>
<protein>
    <recommendedName>
        <fullName evidence="2">Histidine kinase/HSP90-like ATPase domain-containing protein</fullName>
    </recommendedName>
</protein>
<comment type="caution">
    <text evidence="3">The sequence shown here is derived from an EMBL/GenBank/DDBJ whole genome shotgun (WGS) entry which is preliminary data.</text>
</comment>
<feature type="transmembrane region" description="Helical" evidence="1">
    <location>
        <begin position="34"/>
        <end position="58"/>
    </location>
</feature>
<evidence type="ECO:0000256" key="1">
    <source>
        <dbReference type="SAM" id="Phobius"/>
    </source>
</evidence>
<dbReference type="InterPro" id="IPR003594">
    <property type="entry name" value="HATPase_dom"/>
</dbReference>
<dbReference type="SUPFAM" id="SSF55874">
    <property type="entry name" value="ATPase domain of HSP90 chaperone/DNA topoisomerase II/histidine kinase"/>
    <property type="match status" value="1"/>
</dbReference>
<dbReference type="InterPro" id="IPR032834">
    <property type="entry name" value="NatK-like_C"/>
</dbReference>
<dbReference type="Gene3D" id="3.30.565.10">
    <property type="entry name" value="Histidine kinase-like ATPase, C-terminal domain"/>
    <property type="match status" value="1"/>
</dbReference>
<dbReference type="GO" id="GO:0042802">
    <property type="term" value="F:identical protein binding"/>
    <property type="evidence" value="ECO:0007669"/>
    <property type="project" value="TreeGrafter"/>
</dbReference>
<keyword evidence="1" id="KW-1133">Transmembrane helix</keyword>
<evidence type="ECO:0000313" key="3">
    <source>
        <dbReference type="EMBL" id="OIJ12247.1"/>
    </source>
</evidence>
<dbReference type="PANTHER" id="PTHR40448:SF1">
    <property type="entry name" value="TWO-COMPONENT SENSOR HISTIDINE KINASE"/>
    <property type="match status" value="1"/>
</dbReference>
<name>A0A1S2LKM9_9BACI</name>
<sequence>MGIIYLFFIILIQLFLVFNLIMQKFAFQDSFEFYGIPLHLIFIVLLNIVSLFILSQVYKREEKRKIKQTESTHLEQFQSLVASVRSDRHDLNNHLTVIAGLLKIKSYEGASSYIEEMIGEIRINNQVLAVKNPILASMLFAKMNVYQREEILFDLKVQNEDILNRFTSTDLIRLISNLLDNAYDATVELPKNERKIAVDFYQTDGKSIIKVQNTSIPRKIDKNFFESGYSTKGEHRGFGLTIIKEITSKYNGELVTSTNKNLVTFEIAFRKEKVND</sequence>
<reference evidence="3 4" key="1">
    <citation type="submission" date="2016-10" db="EMBL/GenBank/DDBJ databases">
        <title>Draft genome sequences of four alkaliphilic bacteria belonging to the Anaerobacillus genus.</title>
        <authorList>
            <person name="Bassil N.M."/>
            <person name="Lloyd J.R."/>
        </authorList>
    </citation>
    <scope>NUCLEOTIDE SEQUENCE [LARGE SCALE GENOMIC DNA]</scope>
    <source>
        <strain evidence="3 4">DSM 18345</strain>
    </source>
</reference>
<dbReference type="SMART" id="SM00387">
    <property type="entry name" value="HATPase_c"/>
    <property type="match status" value="1"/>
</dbReference>
<proteinExistence type="predicted"/>
<feature type="domain" description="Histidine kinase/HSP90-like ATPase" evidence="2">
    <location>
        <begin position="166"/>
        <end position="273"/>
    </location>
</feature>
<organism evidence="3 4">
    <name type="scientific">Anaerobacillus alkalilacustris</name>
    <dbReference type="NCBI Taxonomy" id="393763"/>
    <lineage>
        <taxon>Bacteria</taxon>
        <taxon>Bacillati</taxon>
        <taxon>Bacillota</taxon>
        <taxon>Bacilli</taxon>
        <taxon>Bacillales</taxon>
        <taxon>Bacillaceae</taxon>
        <taxon>Anaerobacillus</taxon>
    </lineage>
</organism>
<feature type="transmembrane region" description="Helical" evidence="1">
    <location>
        <begin position="5"/>
        <end position="22"/>
    </location>
</feature>
<dbReference type="PANTHER" id="PTHR40448">
    <property type="entry name" value="TWO-COMPONENT SENSOR HISTIDINE KINASE"/>
    <property type="match status" value="1"/>
</dbReference>
<dbReference type="AlphaFoldDB" id="A0A1S2LKM9"/>